<feature type="domain" description="SPOR" evidence="2">
    <location>
        <begin position="289"/>
        <end position="362"/>
    </location>
</feature>
<protein>
    <recommendedName>
        <fullName evidence="2">SPOR domain-containing protein</fullName>
    </recommendedName>
</protein>
<dbReference type="RefSeq" id="WP_188960246.1">
    <property type="nucleotide sequence ID" value="NZ_BMOE01000001.1"/>
</dbReference>
<evidence type="ECO:0000313" key="4">
    <source>
        <dbReference type="Proteomes" id="UP000635726"/>
    </source>
</evidence>
<name>A0A917P4A3_9DEIO</name>
<feature type="compositionally biased region" description="Low complexity" evidence="1">
    <location>
        <begin position="119"/>
        <end position="158"/>
    </location>
</feature>
<organism evidence="3 4">
    <name type="scientific">Deinococcus aquiradiocola</name>
    <dbReference type="NCBI Taxonomy" id="393059"/>
    <lineage>
        <taxon>Bacteria</taxon>
        <taxon>Thermotogati</taxon>
        <taxon>Deinococcota</taxon>
        <taxon>Deinococci</taxon>
        <taxon>Deinococcales</taxon>
        <taxon>Deinococcaceae</taxon>
        <taxon>Deinococcus</taxon>
    </lineage>
</organism>
<feature type="region of interest" description="Disordered" evidence="1">
    <location>
        <begin position="35"/>
        <end position="170"/>
    </location>
</feature>
<dbReference type="Gene3D" id="3.30.70.1070">
    <property type="entry name" value="Sporulation related repeat"/>
    <property type="match status" value="2"/>
</dbReference>
<dbReference type="AlphaFoldDB" id="A0A917P4A3"/>
<dbReference type="GO" id="GO:0042834">
    <property type="term" value="F:peptidoglycan binding"/>
    <property type="evidence" value="ECO:0007669"/>
    <property type="project" value="InterPro"/>
</dbReference>
<feature type="region of interest" description="Disordered" evidence="1">
    <location>
        <begin position="240"/>
        <end position="290"/>
    </location>
</feature>
<dbReference type="SUPFAM" id="SSF110997">
    <property type="entry name" value="Sporulation related repeat"/>
    <property type="match status" value="2"/>
</dbReference>
<sequence>MNVVKRRWPDLLIGLLVLLLVVGFAALLLGQGGRGTTGTPAQTTPQAGTPAQTTPEQTTPAQTSPSQTATPDTATTVPATPQTGTNESAPVPTPATGSGTQAGTTDANGIPTIPAAPVTDPNAAPAAGTTTPATDASTPAATPTDTAPADAATVTPRTGGAVPASEARTPTRNDYRISLGSYASTAAVQAATAGVGKLGYTVYPIDVASGVVAQVGPFATREEAAQALADIQRALPGALLYPPRNAPASDTSSSTGTGSTATGNTSTGNTGAGSTGTSASSTAGSAAQATPSGPVYLQVGAYNSTTAAQTAVSRVRDLGLEPSVNAPTGKLVTVVVGPFQGQALENAEAKLKAGGIDSFRVR</sequence>
<dbReference type="Proteomes" id="UP000635726">
    <property type="component" value="Unassembled WGS sequence"/>
</dbReference>
<dbReference type="Pfam" id="PF05036">
    <property type="entry name" value="SPOR"/>
    <property type="match status" value="2"/>
</dbReference>
<comment type="caution">
    <text evidence="3">The sequence shown here is derived from an EMBL/GenBank/DDBJ whole genome shotgun (WGS) entry which is preliminary data.</text>
</comment>
<proteinExistence type="predicted"/>
<reference evidence="3" key="1">
    <citation type="journal article" date="2014" name="Int. J. Syst. Evol. Microbiol.">
        <title>Complete genome sequence of Corynebacterium casei LMG S-19264T (=DSM 44701T), isolated from a smear-ripened cheese.</title>
        <authorList>
            <consortium name="US DOE Joint Genome Institute (JGI-PGF)"/>
            <person name="Walter F."/>
            <person name="Albersmeier A."/>
            <person name="Kalinowski J."/>
            <person name="Ruckert C."/>
        </authorList>
    </citation>
    <scope>NUCLEOTIDE SEQUENCE</scope>
    <source>
        <strain evidence="3">JCM 14371</strain>
    </source>
</reference>
<dbReference type="EMBL" id="BMOE01000001">
    <property type="protein sequence ID" value="GGJ60744.1"/>
    <property type="molecule type" value="Genomic_DNA"/>
</dbReference>
<reference evidence="3" key="2">
    <citation type="submission" date="2020-09" db="EMBL/GenBank/DDBJ databases">
        <authorList>
            <person name="Sun Q."/>
            <person name="Ohkuma M."/>
        </authorList>
    </citation>
    <scope>NUCLEOTIDE SEQUENCE</scope>
    <source>
        <strain evidence="3">JCM 14371</strain>
    </source>
</reference>
<dbReference type="InterPro" id="IPR007730">
    <property type="entry name" value="SPOR-like_dom"/>
</dbReference>
<feature type="compositionally biased region" description="Low complexity" evidence="1">
    <location>
        <begin position="246"/>
        <end position="269"/>
    </location>
</feature>
<dbReference type="PROSITE" id="PS51724">
    <property type="entry name" value="SPOR"/>
    <property type="match status" value="2"/>
</dbReference>
<evidence type="ECO:0000313" key="3">
    <source>
        <dbReference type="EMBL" id="GGJ60744.1"/>
    </source>
</evidence>
<evidence type="ECO:0000259" key="2">
    <source>
        <dbReference type="PROSITE" id="PS51724"/>
    </source>
</evidence>
<feature type="compositionally biased region" description="Low complexity" evidence="1">
    <location>
        <begin position="37"/>
        <end position="85"/>
    </location>
</feature>
<evidence type="ECO:0000256" key="1">
    <source>
        <dbReference type="SAM" id="MobiDB-lite"/>
    </source>
</evidence>
<feature type="compositionally biased region" description="Low complexity" evidence="1">
    <location>
        <begin position="275"/>
        <end position="290"/>
    </location>
</feature>
<keyword evidence="4" id="KW-1185">Reference proteome</keyword>
<feature type="domain" description="SPOR" evidence="2">
    <location>
        <begin position="169"/>
        <end position="245"/>
    </location>
</feature>
<accession>A0A917P4A3</accession>
<gene>
    <name evidence="3" type="ORF">GCM10008939_00590</name>
</gene>
<dbReference type="InterPro" id="IPR036680">
    <property type="entry name" value="SPOR-like_sf"/>
</dbReference>
<feature type="compositionally biased region" description="Polar residues" evidence="1">
    <location>
        <begin position="95"/>
        <end position="107"/>
    </location>
</feature>